<dbReference type="EnsemblPlants" id="LPERR12G03730.1">
    <property type="protein sequence ID" value="LPERR12G03730.1"/>
    <property type="gene ID" value="LPERR12G03730"/>
</dbReference>
<dbReference type="AlphaFoldDB" id="A0A0D9XX75"/>
<evidence type="ECO:0000313" key="2">
    <source>
        <dbReference type="EnsemblPlants" id="LPERR12G03730.1"/>
    </source>
</evidence>
<evidence type="ECO:0000256" key="1">
    <source>
        <dbReference type="SAM" id="SignalP"/>
    </source>
</evidence>
<feature type="chain" id="PRO_5002350448" description="Alginate lyase 2 domain-containing protein" evidence="1">
    <location>
        <begin position="25"/>
        <end position="312"/>
    </location>
</feature>
<protein>
    <recommendedName>
        <fullName evidence="4">Alginate lyase 2 domain-containing protein</fullName>
    </recommendedName>
</protein>
<keyword evidence="3" id="KW-1185">Reference proteome</keyword>
<evidence type="ECO:0000313" key="3">
    <source>
        <dbReference type="Proteomes" id="UP000032180"/>
    </source>
</evidence>
<proteinExistence type="predicted"/>
<dbReference type="Gramene" id="LPERR12G03730.1">
    <property type="protein sequence ID" value="LPERR12G03730.1"/>
    <property type="gene ID" value="LPERR12G03730"/>
</dbReference>
<accession>A0A0D9XX75</accession>
<dbReference type="Proteomes" id="UP000032180">
    <property type="component" value="Chromosome 12"/>
</dbReference>
<sequence>MSTSRSSVFFAAQAVFLLLSTAAGDGLTAGFVRVDLPEGNFVVQSPYDVPQEQRYRYDAGAGVRTLWVYANDKPFNTVTPTNPRTEVRLADHDYTSGVWQFEGGNGDEIHNEDDGAHAITFILHVYNGTLHYHSGQVIEACLYDSWFQLNVIHDVSPSTIAVYINGEPRLVLVVTPKEKDLESEEALWALYERWCKAFHQERDRDGMRHDYTSRMWQFEGYGDVPSRTSRLSVMQIHNENGEHMPPLLCYTSTTAPLHYYSGQVVEACIYDRWFRLNLIHDIGASMVAVYINGEPRLAMVVTPRPVRLAELG</sequence>
<dbReference type="PANTHER" id="PTHR33681">
    <property type="entry name" value="BINDING PROTEIN, PUTATIVE, EXPRESSED-RELATED"/>
    <property type="match status" value="1"/>
</dbReference>
<organism evidence="2 3">
    <name type="scientific">Leersia perrieri</name>
    <dbReference type="NCBI Taxonomy" id="77586"/>
    <lineage>
        <taxon>Eukaryota</taxon>
        <taxon>Viridiplantae</taxon>
        <taxon>Streptophyta</taxon>
        <taxon>Embryophyta</taxon>
        <taxon>Tracheophyta</taxon>
        <taxon>Spermatophyta</taxon>
        <taxon>Magnoliopsida</taxon>
        <taxon>Liliopsida</taxon>
        <taxon>Poales</taxon>
        <taxon>Poaceae</taxon>
        <taxon>BOP clade</taxon>
        <taxon>Oryzoideae</taxon>
        <taxon>Oryzeae</taxon>
        <taxon>Oryzinae</taxon>
        <taxon>Leersia</taxon>
    </lineage>
</organism>
<dbReference type="eggNOG" id="ENOG502R43M">
    <property type="taxonomic scope" value="Eukaryota"/>
</dbReference>
<dbReference type="HOGENOM" id="CLU_078650_0_0_1"/>
<name>A0A0D9XX75_9ORYZ</name>
<reference evidence="3" key="2">
    <citation type="submission" date="2013-12" db="EMBL/GenBank/DDBJ databases">
        <authorList>
            <person name="Yu Y."/>
            <person name="Lee S."/>
            <person name="de Baynast K."/>
            <person name="Wissotski M."/>
            <person name="Liu L."/>
            <person name="Talag J."/>
            <person name="Goicoechea J."/>
            <person name="Angelova A."/>
            <person name="Jetty R."/>
            <person name="Kudrna D."/>
            <person name="Golser W."/>
            <person name="Rivera L."/>
            <person name="Zhang J."/>
            <person name="Wing R."/>
        </authorList>
    </citation>
    <scope>NUCLEOTIDE SEQUENCE</scope>
</reference>
<feature type="signal peptide" evidence="1">
    <location>
        <begin position="1"/>
        <end position="24"/>
    </location>
</feature>
<evidence type="ECO:0008006" key="4">
    <source>
        <dbReference type="Google" id="ProtNLM"/>
    </source>
</evidence>
<keyword evidence="1" id="KW-0732">Signal</keyword>
<dbReference type="PANTHER" id="PTHR33681:SF9">
    <property type="entry name" value="ALGINATE LYASE 2 DOMAIN-CONTAINING PROTEIN"/>
    <property type="match status" value="1"/>
</dbReference>
<reference evidence="2" key="3">
    <citation type="submission" date="2015-04" db="UniProtKB">
        <authorList>
            <consortium name="EnsemblPlants"/>
        </authorList>
    </citation>
    <scope>IDENTIFICATION</scope>
</reference>
<reference evidence="2 3" key="1">
    <citation type="submission" date="2012-08" db="EMBL/GenBank/DDBJ databases">
        <title>Oryza genome evolution.</title>
        <authorList>
            <person name="Wing R.A."/>
        </authorList>
    </citation>
    <scope>NUCLEOTIDE SEQUENCE</scope>
</reference>